<protein>
    <submittedName>
        <fullName evidence="4">RNA methyltransferase</fullName>
    </submittedName>
</protein>
<dbReference type="RefSeq" id="WP_066854284.1">
    <property type="nucleotide sequence ID" value="NZ_JXMS01000011.1"/>
</dbReference>
<dbReference type="STRING" id="1560234.SP90_07800"/>
<dbReference type="Gene3D" id="3.30.2130.30">
    <property type="match status" value="1"/>
</dbReference>
<dbReference type="Proteomes" id="UP000091979">
    <property type="component" value="Unassembled WGS sequence"/>
</dbReference>
<dbReference type="InterPro" id="IPR004114">
    <property type="entry name" value="THUMP_dom"/>
</dbReference>
<sequence length="391" mass="44029">MSIFNRKSEVLITCPRGAAPVLAEEIRQRNFPVKHERIAAVETFTTMAGCMRLNLHLRTAHRVQFQLASFRAYNADDVYKYVREYIDWDEIIRPDGYLSISSFVQNESIRDSRYANVRVKDAICDFMRDKHGRRPDSGPEQTGIVLFLHWVNNRCKLYLDTSGEPLNRRGYRKLPWKAPMSEPLGAASLLASGWDGKSNVVNPMCGSGTLAIEAALIGLNSAPGLMRDNYGFMHLPDFEQARWDSLLDEAEASENGELDFRIIATDKSAEAVEAAKKNAAAAGVDRYIEFDVCDFRDTEVPEGGGIVIMNPEYGERLGDVRYLGEVYQAIGDFFKQKCQGYNGFIFTGNLDLAKQVGLRTFKRLTFFSAKIECKLLGYQLYSGSKKSGKQD</sequence>
<dbReference type="GO" id="GO:0003723">
    <property type="term" value="F:RNA binding"/>
    <property type="evidence" value="ECO:0007669"/>
    <property type="project" value="InterPro"/>
</dbReference>
<proteinExistence type="predicted"/>
<keyword evidence="2 4" id="KW-0808">Transferase</keyword>
<dbReference type="InterPro" id="IPR054170">
    <property type="entry name" value="RlmL_1st"/>
</dbReference>
<dbReference type="InterPro" id="IPR000241">
    <property type="entry name" value="RlmKL-like_Mtase"/>
</dbReference>
<dbReference type="Gene3D" id="3.40.50.150">
    <property type="entry name" value="Vaccinia Virus protein VP39"/>
    <property type="match status" value="1"/>
</dbReference>
<dbReference type="OrthoDB" id="9809404at2"/>
<dbReference type="Pfam" id="PF22020">
    <property type="entry name" value="RlmL_1st"/>
    <property type="match status" value="1"/>
</dbReference>
<dbReference type="GO" id="GO:0070043">
    <property type="term" value="F:rRNA (guanine-N7-)-methyltransferase activity"/>
    <property type="evidence" value="ECO:0007669"/>
    <property type="project" value="TreeGrafter"/>
</dbReference>
<dbReference type="SMART" id="SM00981">
    <property type="entry name" value="THUMP"/>
    <property type="match status" value="1"/>
</dbReference>
<dbReference type="PANTHER" id="PTHR47313:SF1">
    <property type="entry name" value="RIBOSOMAL RNA LARGE SUBUNIT METHYLTRANSFERASE K_L"/>
    <property type="match status" value="1"/>
</dbReference>
<evidence type="ECO:0000313" key="5">
    <source>
        <dbReference type="Proteomes" id="UP000091979"/>
    </source>
</evidence>
<organism evidence="4 5">
    <name type="scientific">Halodesulfovibrio spirochaetisodalis</name>
    <dbReference type="NCBI Taxonomy" id="1560234"/>
    <lineage>
        <taxon>Bacteria</taxon>
        <taxon>Pseudomonadati</taxon>
        <taxon>Thermodesulfobacteriota</taxon>
        <taxon>Desulfovibrionia</taxon>
        <taxon>Desulfovibrionales</taxon>
        <taxon>Desulfovibrionaceae</taxon>
        <taxon>Halodesulfovibrio</taxon>
    </lineage>
</organism>
<dbReference type="CDD" id="cd11715">
    <property type="entry name" value="THUMP_AdoMetMT"/>
    <property type="match status" value="1"/>
</dbReference>
<dbReference type="EMBL" id="JXMS01000011">
    <property type="protein sequence ID" value="OBQ52084.1"/>
    <property type="molecule type" value="Genomic_DNA"/>
</dbReference>
<dbReference type="GO" id="GO:0008990">
    <property type="term" value="F:rRNA (guanine-N2-)-methyltransferase activity"/>
    <property type="evidence" value="ECO:0007669"/>
    <property type="project" value="TreeGrafter"/>
</dbReference>
<dbReference type="InterPro" id="IPR029063">
    <property type="entry name" value="SAM-dependent_MTases_sf"/>
</dbReference>
<reference evidence="4 5" key="1">
    <citation type="submission" date="2015-01" db="EMBL/GenBank/DDBJ databases">
        <title>Desulfovibrio sp. JC271 draft genome sequence.</title>
        <authorList>
            <person name="Shivani Y."/>
            <person name="Subhash Y."/>
            <person name="Sasikala C."/>
            <person name="Ramana C.V."/>
        </authorList>
    </citation>
    <scope>NUCLEOTIDE SEQUENCE [LARGE SCALE GENOMIC DNA]</scope>
    <source>
        <strain evidence="4 5">JC271</strain>
    </source>
</reference>
<keyword evidence="5" id="KW-1185">Reference proteome</keyword>
<evidence type="ECO:0000313" key="4">
    <source>
        <dbReference type="EMBL" id="OBQ52084.1"/>
    </source>
</evidence>
<dbReference type="SUPFAM" id="SSF53335">
    <property type="entry name" value="S-adenosyl-L-methionine-dependent methyltransferases"/>
    <property type="match status" value="1"/>
</dbReference>
<evidence type="ECO:0000256" key="1">
    <source>
        <dbReference type="ARBA" id="ARBA00022603"/>
    </source>
</evidence>
<dbReference type="Pfam" id="PF01170">
    <property type="entry name" value="UPF0020"/>
    <property type="match status" value="1"/>
</dbReference>
<dbReference type="AlphaFoldDB" id="A0A1B7XDL0"/>
<keyword evidence="1 4" id="KW-0489">Methyltransferase</keyword>
<comment type="caution">
    <text evidence="4">The sequence shown here is derived from an EMBL/GenBank/DDBJ whole genome shotgun (WGS) entry which is preliminary data.</text>
</comment>
<name>A0A1B7XDL0_9BACT</name>
<feature type="domain" description="THUMP" evidence="3">
    <location>
        <begin position="62"/>
        <end position="161"/>
    </location>
</feature>
<dbReference type="Pfam" id="PF02926">
    <property type="entry name" value="THUMP"/>
    <property type="match status" value="1"/>
</dbReference>
<accession>A0A1B7XDL0</accession>
<gene>
    <name evidence="4" type="ORF">SP90_07800</name>
</gene>
<dbReference type="PATRIC" id="fig|1560234.3.peg.375"/>
<evidence type="ECO:0000259" key="3">
    <source>
        <dbReference type="SMART" id="SM00981"/>
    </source>
</evidence>
<dbReference type="PANTHER" id="PTHR47313">
    <property type="entry name" value="RIBOSOMAL RNA LARGE SUBUNIT METHYLTRANSFERASE K/L"/>
    <property type="match status" value="1"/>
</dbReference>
<evidence type="ECO:0000256" key="2">
    <source>
        <dbReference type="ARBA" id="ARBA00022679"/>
    </source>
</evidence>